<dbReference type="GO" id="GO:0042277">
    <property type="term" value="F:peptide binding"/>
    <property type="evidence" value="ECO:0007669"/>
    <property type="project" value="TreeGrafter"/>
</dbReference>
<dbReference type="EC" id="3.4.11.2" evidence="4"/>
<comment type="caution">
    <text evidence="15">The sequence shown here is derived from an EMBL/GenBank/DDBJ whole genome shotgun (WGS) entry which is preliminary data.</text>
</comment>
<dbReference type="InterPro" id="IPR042097">
    <property type="entry name" value="Aminopeptidase_N-like_N_sf"/>
</dbReference>
<name>A0A923HUV5_9BURK</name>
<comment type="similarity">
    <text evidence="3">Belongs to the peptidase M1 family.</text>
</comment>
<keyword evidence="16" id="KW-1185">Reference proteome</keyword>
<keyword evidence="7" id="KW-0645">Protease</keyword>
<evidence type="ECO:0000256" key="11">
    <source>
        <dbReference type="ARBA" id="ARBA00023049"/>
    </source>
</evidence>
<dbReference type="CDD" id="cd09603">
    <property type="entry name" value="M1_APN_like"/>
    <property type="match status" value="1"/>
</dbReference>
<evidence type="ECO:0000256" key="2">
    <source>
        <dbReference type="ARBA" id="ARBA00001947"/>
    </source>
</evidence>
<dbReference type="Gene3D" id="1.10.390.10">
    <property type="entry name" value="Neutral Protease Domain 2"/>
    <property type="match status" value="1"/>
</dbReference>
<accession>A0A923HUV5</accession>
<dbReference type="GO" id="GO:0043171">
    <property type="term" value="P:peptide catabolic process"/>
    <property type="evidence" value="ECO:0007669"/>
    <property type="project" value="TreeGrafter"/>
</dbReference>
<evidence type="ECO:0000256" key="10">
    <source>
        <dbReference type="ARBA" id="ARBA00022833"/>
    </source>
</evidence>
<dbReference type="SUPFAM" id="SSF63737">
    <property type="entry name" value="Leukotriene A4 hydrolase N-terminal domain"/>
    <property type="match status" value="1"/>
</dbReference>
<dbReference type="EMBL" id="JACOFZ010000001">
    <property type="protein sequence ID" value="MBC3880526.1"/>
    <property type="molecule type" value="Genomic_DNA"/>
</dbReference>
<feature type="signal peptide" evidence="12">
    <location>
        <begin position="1"/>
        <end position="19"/>
    </location>
</feature>
<evidence type="ECO:0000256" key="9">
    <source>
        <dbReference type="ARBA" id="ARBA00022801"/>
    </source>
</evidence>
<evidence type="ECO:0000313" key="15">
    <source>
        <dbReference type="EMBL" id="MBC3880526.1"/>
    </source>
</evidence>
<comment type="catalytic activity">
    <reaction evidence="1">
        <text>Release of an N-terminal amino acid, Xaa-|-Yaa- from a peptide, amide or arylamide. Xaa is preferably Ala, but may be most amino acids including Pro (slow action). When a terminal hydrophobic residue is followed by a prolyl residue, the two may be released as an intact Xaa-Pro dipeptide.</text>
        <dbReference type="EC" id="3.4.11.2"/>
    </reaction>
</comment>
<dbReference type="Gene3D" id="2.60.40.1730">
    <property type="entry name" value="tricorn interacting facor f3 domain"/>
    <property type="match status" value="1"/>
</dbReference>
<dbReference type="GO" id="GO:0070006">
    <property type="term" value="F:metalloaminopeptidase activity"/>
    <property type="evidence" value="ECO:0007669"/>
    <property type="project" value="TreeGrafter"/>
</dbReference>
<dbReference type="SUPFAM" id="SSF55486">
    <property type="entry name" value="Metalloproteases ('zincins'), catalytic domain"/>
    <property type="match status" value="1"/>
</dbReference>
<evidence type="ECO:0000256" key="7">
    <source>
        <dbReference type="ARBA" id="ARBA00022670"/>
    </source>
</evidence>
<dbReference type="Pfam" id="PF17900">
    <property type="entry name" value="Peptidase_M1_N"/>
    <property type="match status" value="1"/>
</dbReference>
<dbReference type="InterPro" id="IPR050344">
    <property type="entry name" value="Peptidase_M1_aminopeptidases"/>
</dbReference>
<dbReference type="PANTHER" id="PTHR11533:SF174">
    <property type="entry name" value="PUROMYCIN-SENSITIVE AMINOPEPTIDASE-RELATED"/>
    <property type="match status" value="1"/>
</dbReference>
<evidence type="ECO:0000256" key="1">
    <source>
        <dbReference type="ARBA" id="ARBA00000098"/>
    </source>
</evidence>
<keyword evidence="6" id="KW-0031">Aminopeptidase</keyword>
<feature type="chain" id="PRO_5037413066" description="Aminopeptidase N" evidence="12">
    <location>
        <begin position="20"/>
        <end position="536"/>
    </location>
</feature>
<evidence type="ECO:0000256" key="6">
    <source>
        <dbReference type="ARBA" id="ARBA00022438"/>
    </source>
</evidence>
<dbReference type="GO" id="GO:0008270">
    <property type="term" value="F:zinc ion binding"/>
    <property type="evidence" value="ECO:0007669"/>
    <property type="project" value="InterPro"/>
</dbReference>
<evidence type="ECO:0000256" key="5">
    <source>
        <dbReference type="ARBA" id="ARBA00015611"/>
    </source>
</evidence>
<evidence type="ECO:0000256" key="3">
    <source>
        <dbReference type="ARBA" id="ARBA00010136"/>
    </source>
</evidence>
<organism evidence="15 16">
    <name type="scientific">Undibacterium nitidum</name>
    <dbReference type="NCBI Taxonomy" id="2762298"/>
    <lineage>
        <taxon>Bacteria</taxon>
        <taxon>Pseudomonadati</taxon>
        <taxon>Pseudomonadota</taxon>
        <taxon>Betaproteobacteria</taxon>
        <taxon>Burkholderiales</taxon>
        <taxon>Oxalobacteraceae</taxon>
        <taxon>Undibacterium</taxon>
    </lineage>
</organism>
<dbReference type="InterPro" id="IPR014782">
    <property type="entry name" value="Peptidase_M1_dom"/>
</dbReference>
<dbReference type="InterPro" id="IPR045357">
    <property type="entry name" value="Aminopeptidase_N-like_N"/>
</dbReference>
<comment type="cofactor">
    <cofactor evidence="2">
        <name>Zn(2+)</name>
        <dbReference type="ChEBI" id="CHEBI:29105"/>
    </cofactor>
</comment>
<feature type="domain" description="Peptidase M1 membrane alanine aminopeptidase" evidence="13">
    <location>
        <begin position="249"/>
        <end position="444"/>
    </location>
</feature>
<dbReference type="PANTHER" id="PTHR11533">
    <property type="entry name" value="PROTEASE M1 ZINC METALLOPROTEASE"/>
    <property type="match status" value="1"/>
</dbReference>
<evidence type="ECO:0000313" key="16">
    <source>
        <dbReference type="Proteomes" id="UP000627446"/>
    </source>
</evidence>
<evidence type="ECO:0000259" key="14">
    <source>
        <dbReference type="Pfam" id="PF17900"/>
    </source>
</evidence>
<dbReference type="GO" id="GO:0005615">
    <property type="term" value="C:extracellular space"/>
    <property type="evidence" value="ECO:0007669"/>
    <property type="project" value="TreeGrafter"/>
</dbReference>
<dbReference type="PRINTS" id="PR00756">
    <property type="entry name" value="ALADIPTASE"/>
</dbReference>
<dbReference type="GO" id="GO:0005737">
    <property type="term" value="C:cytoplasm"/>
    <property type="evidence" value="ECO:0007669"/>
    <property type="project" value="TreeGrafter"/>
</dbReference>
<dbReference type="InterPro" id="IPR027268">
    <property type="entry name" value="Peptidase_M4/M1_CTD_sf"/>
</dbReference>
<proteinExistence type="inferred from homology"/>
<keyword evidence="8" id="KW-0479">Metal-binding</keyword>
<keyword evidence="10" id="KW-0862">Zinc</keyword>
<dbReference type="GO" id="GO:0006508">
    <property type="term" value="P:proteolysis"/>
    <property type="evidence" value="ECO:0007669"/>
    <property type="project" value="UniProtKB-KW"/>
</dbReference>
<gene>
    <name evidence="15" type="ORF">H8K36_04015</name>
</gene>
<feature type="domain" description="Aminopeptidase N-like N-terminal" evidence="14">
    <location>
        <begin position="33"/>
        <end position="202"/>
    </location>
</feature>
<evidence type="ECO:0000256" key="4">
    <source>
        <dbReference type="ARBA" id="ARBA00012564"/>
    </source>
</evidence>
<dbReference type="AlphaFoldDB" id="A0A923HUV5"/>
<dbReference type="InterPro" id="IPR001930">
    <property type="entry name" value="Peptidase_M1"/>
</dbReference>
<dbReference type="GO" id="GO:0016020">
    <property type="term" value="C:membrane"/>
    <property type="evidence" value="ECO:0007669"/>
    <property type="project" value="TreeGrafter"/>
</dbReference>
<protein>
    <recommendedName>
        <fullName evidence="5">Aminopeptidase N</fullName>
        <ecNumber evidence="4">3.4.11.2</ecNumber>
    </recommendedName>
</protein>
<dbReference type="Proteomes" id="UP000627446">
    <property type="component" value="Unassembled WGS sequence"/>
</dbReference>
<reference evidence="15" key="1">
    <citation type="submission" date="2020-08" db="EMBL/GenBank/DDBJ databases">
        <title>Novel species isolated from subtropical streams in China.</title>
        <authorList>
            <person name="Lu H."/>
        </authorList>
    </citation>
    <scope>NUCLEOTIDE SEQUENCE</scope>
    <source>
        <strain evidence="15">LX22W</strain>
    </source>
</reference>
<keyword evidence="9" id="KW-0378">Hydrolase</keyword>
<dbReference type="GO" id="GO:0016285">
    <property type="term" value="F:alanyl aminopeptidase activity"/>
    <property type="evidence" value="ECO:0007669"/>
    <property type="project" value="UniProtKB-EC"/>
</dbReference>
<evidence type="ECO:0000256" key="12">
    <source>
        <dbReference type="SAM" id="SignalP"/>
    </source>
</evidence>
<evidence type="ECO:0000259" key="13">
    <source>
        <dbReference type="Pfam" id="PF01433"/>
    </source>
</evidence>
<dbReference type="Pfam" id="PF01433">
    <property type="entry name" value="Peptidase_M1"/>
    <property type="match status" value="1"/>
</dbReference>
<keyword evidence="12" id="KW-0732">Signal</keyword>
<sequence>MKFCVSLLLGLLFVSSAYADDHYPRNKDIDIQRYRFLLELNDQNDVMQAQAQVTVKFLAPATGFSLDLANKNPEGKGMEVQAVSLNEQAQGFVHQADRLKIELKEAAKAGDMKVFHIQYRGEPASGLNIGKNKYGDRVFFADNWPNHGHQWLPTIDHPSDKAAVEFIVIAPAQYSVIANGLKMEESYIDANRKLTHWKEEVPLAVKVMVIGVAKFAMQESAKLNEVAITSWVFPQNRSEGFRDYAVAINPLTFFQQKIGPYPYKKLANVQSKTRFGGLENANTIFYFENSVTGKGEQEGLVAHEIAHQWFGNSATENDWHHVWLSEGFATYFTNLYLEHTYGRDRFLRQQLADREKIIRYHQKVWRPIVDTEIQDPKNVLSPNTYEKGGWVLHMLRQDLGDEVFWQGIRAYYAKFAGKNAMSEDFQTAMEQASGKDLKGFFQQWLYQAGYPKLSGTWSYDKANREVVLNLEQTGKDLFRFPLELALQMSDGKLQIQAINVSRAQETFKLKVDTAPKFISLDPNVRQLFEGKVEMKP</sequence>
<evidence type="ECO:0000256" key="8">
    <source>
        <dbReference type="ARBA" id="ARBA00022723"/>
    </source>
</evidence>
<dbReference type="RefSeq" id="WP_186914969.1">
    <property type="nucleotide sequence ID" value="NZ_JACOFZ010000001.1"/>
</dbReference>
<keyword evidence="11" id="KW-0482">Metalloprotease</keyword>